<reference evidence="2" key="1">
    <citation type="submission" date="2021-01" db="EMBL/GenBank/DDBJ databases">
        <title>Caligus Genome Assembly.</title>
        <authorList>
            <person name="Gallardo-Escarate C."/>
        </authorList>
    </citation>
    <scope>NUCLEOTIDE SEQUENCE [LARGE SCALE GENOMIC DNA]</scope>
</reference>
<evidence type="ECO:0000313" key="2">
    <source>
        <dbReference type="Proteomes" id="UP000595437"/>
    </source>
</evidence>
<dbReference type="EMBL" id="CP045902">
    <property type="protein sequence ID" value="QQP37992.1"/>
    <property type="molecule type" value="Genomic_DNA"/>
</dbReference>
<dbReference type="Proteomes" id="UP000595437">
    <property type="component" value="Chromosome 13"/>
</dbReference>
<dbReference type="PROSITE" id="PS51419">
    <property type="entry name" value="RAB"/>
    <property type="match status" value="1"/>
</dbReference>
<dbReference type="GO" id="GO:0003924">
    <property type="term" value="F:GTPase activity"/>
    <property type="evidence" value="ECO:0007669"/>
    <property type="project" value="InterPro"/>
</dbReference>
<organism evidence="1 2">
    <name type="scientific">Caligus rogercresseyi</name>
    <name type="common">Sea louse</name>
    <dbReference type="NCBI Taxonomy" id="217165"/>
    <lineage>
        <taxon>Eukaryota</taxon>
        <taxon>Metazoa</taxon>
        <taxon>Ecdysozoa</taxon>
        <taxon>Arthropoda</taxon>
        <taxon>Crustacea</taxon>
        <taxon>Multicrustacea</taxon>
        <taxon>Hexanauplia</taxon>
        <taxon>Copepoda</taxon>
        <taxon>Siphonostomatoida</taxon>
        <taxon>Caligidae</taxon>
        <taxon>Caligus</taxon>
    </lineage>
</organism>
<keyword evidence="2" id="KW-1185">Reference proteome</keyword>
<dbReference type="CDD" id="cd00154">
    <property type="entry name" value="Rab"/>
    <property type="match status" value="1"/>
</dbReference>
<dbReference type="AlphaFoldDB" id="A0A7T8JWP3"/>
<name>A0A7T8JWP3_CALRO</name>
<proteinExistence type="predicted"/>
<dbReference type="SMART" id="SM00175">
    <property type="entry name" value="RAB"/>
    <property type="match status" value="1"/>
</dbReference>
<dbReference type="SMART" id="SM00173">
    <property type="entry name" value="RAS"/>
    <property type="match status" value="1"/>
</dbReference>
<dbReference type="SUPFAM" id="SSF52540">
    <property type="entry name" value="P-loop containing nucleoside triphosphate hydrolases"/>
    <property type="match status" value="1"/>
</dbReference>
<accession>A0A7T8JWP3</accession>
<protein>
    <submittedName>
        <fullName evidence="1">Uncharacterized protein</fullName>
    </submittedName>
</protein>
<dbReference type="PROSITE" id="PS51421">
    <property type="entry name" value="RAS"/>
    <property type="match status" value="1"/>
</dbReference>
<dbReference type="SMART" id="SM00174">
    <property type="entry name" value="RHO"/>
    <property type="match status" value="1"/>
</dbReference>
<dbReference type="GO" id="GO:0005525">
    <property type="term" value="F:GTP binding"/>
    <property type="evidence" value="ECO:0007669"/>
    <property type="project" value="InterPro"/>
</dbReference>
<dbReference type="Gene3D" id="3.40.50.300">
    <property type="entry name" value="P-loop containing nucleotide triphosphate hydrolases"/>
    <property type="match status" value="1"/>
</dbReference>
<dbReference type="FunFam" id="3.40.50.300:FF:001447">
    <property type="entry name" value="Ras-related protein Rab-1B"/>
    <property type="match status" value="1"/>
</dbReference>
<sequence>MVRSRVGDPRSRSYPLLGVTTIAIYIRRINDSARRDQEILVSTRRISISAATYAFDWMGSPINGILYFPERYRPVLASCYRNAAGAIIVFDLTNPTSFLNLKQWLEEISEFAEGSLPKILVGNKADLSERRSFAENTQMTYIETSALESTNVKQAFTSLIQSQKKS</sequence>
<evidence type="ECO:0000313" key="1">
    <source>
        <dbReference type="EMBL" id="QQP37992.1"/>
    </source>
</evidence>
<dbReference type="Pfam" id="PF00071">
    <property type="entry name" value="Ras"/>
    <property type="match status" value="1"/>
</dbReference>
<dbReference type="InterPro" id="IPR050209">
    <property type="entry name" value="Rab_GTPases_membrane_traffic"/>
</dbReference>
<dbReference type="InterPro" id="IPR027417">
    <property type="entry name" value="P-loop_NTPase"/>
</dbReference>
<dbReference type="PANTHER" id="PTHR47979">
    <property type="entry name" value="DRAB11-RELATED"/>
    <property type="match status" value="1"/>
</dbReference>
<gene>
    <name evidence="1" type="ORF">FKW44_018452</name>
</gene>
<dbReference type="OrthoDB" id="9989112at2759"/>
<dbReference type="InterPro" id="IPR001806">
    <property type="entry name" value="Small_GTPase"/>
</dbReference>